<organism evidence="2 3">
    <name type="scientific">Eutrema salsugineum</name>
    <name type="common">Saltwater cress</name>
    <name type="synonym">Sisymbrium salsugineum</name>
    <dbReference type="NCBI Taxonomy" id="72664"/>
    <lineage>
        <taxon>Eukaryota</taxon>
        <taxon>Viridiplantae</taxon>
        <taxon>Streptophyta</taxon>
        <taxon>Embryophyta</taxon>
        <taxon>Tracheophyta</taxon>
        <taxon>Spermatophyta</taxon>
        <taxon>Magnoliopsida</taxon>
        <taxon>eudicotyledons</taxon>
        <taxon>Gunneridae</taxon>
        <taxon>Pentapetalae</taxon>
        <taxon>rosids</taxon>
        <taxon>malvids</taxon>
        <taxon>Brassicales</taxon>
        <taxon>Brassicaceae</taxon>
        <taxon>Eutremeae</taxon>
        <taxon>Eutrema</taxon>
    </lineage>
</organism>
<feature type="signal peptide" evidence="1">
    <location>
        <begin position="1"/>
        <end position="28"/>
    </location>
</feature>
<evidence type="ECO:0008006" key="4">
    <source>
        <dbReference type="Google" id="ProtNLM"/>
    </source>
</evidence>
<dbReference type="Gramene" id="ESQ33776">
    <property type="protein sequence ID" value="ESQ33776"/>
    <property type="gene ID" value="EUTSA_v10009381mg"/>
</dbReference>
<name>V4MQ29_EUTSA</name>
<dbReference type="KEGG" id="eus:EUTSA_v10009381mg"/>
<evidence type="ECO:0000256" key="1">
    <source>
        <dbReference type="SAM" id="SignalP"/>
    </source>
</evidence>
<evidence type="ECO:0000313" key="2">
    <source>
        <dbReference type="EMBL" id="ESQ33776.1"/>
    </source>
</evidence>
<dbReference type="EMBL" id="KI517683">
    <property type="protein sequence ID" value="ESQ33776.1"/>
    <property type="molecule type" value="Genomic_DNA"/>
</dbReference>
<dbReference type="OMA" id="DNDNCLP"/>
<feature type="chain" id="PRO_5004725172" description="Cell wall protein" evidence="1">
    <location>
        <begin position="29"/>
        <end position="104"/>
    </location>
</feature>
<keyword evidence="1" id="KW-0732">Signal</keyword>
<gene>
    <name evidence="2" type="ORF">EUTSA_v10009381mg</name>
</gene>
<dbReference type="Proteomes" id="UP000030689">
    <property type="component" value="Unassembled WGS sequence"/>
</dbReference>
<protein>
    <recommendedName>
        <fullName evidence="4">Cell wall protein</fullName>
    </recommendedName>
</protein>
<accession>V4MQ29</accession>
<proteinExistence type="predicted"/>
<sequence>MASSTYFKFTTFALTLILILCLTPETTASRRLNDKNPAVYGVTSTTVDNDNCLPFGGTDPPVPSTIPPLPFAPAPFQRIPRPSYIVPAPGFRFPTFPFYKPTWP</sequence>
<keyword evidence="3" id="KW-1185">Reference proteome</keyword>
<dbReference type="AlphaFoldDB" id="V4MQ29"/>
<reference evidence="2 3" key="1">
    <citation type="journal article" date="2013" name="Front. Plant Sci.">
        <title>The Reference Genome of the Halophytic Plant Eutrema salsugineum.</title>
        <authorList>
            <person name="Yang R."/>
            <person name="Jarvis D.E."/>
            <person name="Chen H."/>
            <person name="Beilstein M.A."/>
            <person name="Grimwood J."/>
            <person name="Jenkins J."/>
            <person name="Shu S."/>
            <person name="Prochnik S."/>
            <person name="Xin M."/>
            <person name="Ma C."/>
            <person name="Schmutz J."/>
            <person name="Wing R.A."/>
            <person name="Mitchell-Olds T."/>
            <person name="Schumaker K.S."/>
            <person name="Wang X."/>
        </authorList>
    </citation>
    <scope>NUCLEOTIDE SEQUENCE [LARGE SCALE GENOMIC DNA]</scope>
</reference>
<evidence type="ECO:0000313" key="3">
    <source>
        <dbReference type="Proteomes" id="UP000030689"/>
    </source>
</evidence>